<comment type="caution">
    <text evidence="2">The sequence shown here is derived from an EMBL/GenBank/DDBJ whole genome shotgun (WGS) entry which is preliminary data.</text>
</comment>
<dbReference type="Proteomes" id="UP001342314">
    <property type="component" value="Unassembled WGS sequence"/>
</dbReference>
<reference evidence="2 3" key="1">
    <citation type="submission" date="2021-12" db="EMBL/GenBank/DDBJ databases">
        <title>High titer production of polyol ester of fatty acids by Rhodotorula paludigena BS15 towards product separation-free biomass refinery.</title>
        <authorList>
            <person name="Mano J."/>
            <person name="Ono H."/>
            <person name="Tanaka T."/>
            <person name="Naito K."/>
            <person name="Sushida H."/>
            <person name="Ike M."/>
            <person name="Tokuyasu K."/>
            <person name="Kitaoka M."/>
        </authorList>
    </citation>
    <scope>NUCLEOTIDE SEQUENCE [LARGE SCALE GENOMIC DNA]</scope>
    <source>
        <strain evidence="2 3">BS15</strain>
    </source>
</reference>
<feature type="region of interest" description="Disordered" evidence="1">
    <location>
        <begin position="30"/>
        <end position="91"/>
    </location>
</feature>
<evidence type="ECO:0000256" key="1">
    <source>
        <dbReference type="SAM" id="MobiDB-lite"/>
    </source>
</evidence>
<protein>
    <submittedName>
        <fullName evidence="2">Uncharacterized protein</fullName>
    </submittedName>
</protein>
<accession>A0AAV5GMF0</accession>
<dbReference type="EMBL" id="BQKY01000007">
    <property type="protein sequence ID" value="GJN90690.1"/>
    <property type="molecule type" value="Genomic_DNA"/>
</dbReference>
<name>A0AAV5GMF0_9BASI</name>
<proteinExistence type="predicted"/>
<sequence>MSYKREPSPGLANVQLVAVGGAAQRQETKLRASLEAQSARKKVEVRSHPNMAARPTASAAAQSLTPHMTQASYSASPAPPASEQSVKCDEDDVELQRKRELFSPVLEKPLFLAKLAAITDAVAYWEQPVKEHGVGPLESKLEEEEEDVKPFAKLQTVKAECLLPPPPSAHACSPNSPSADDSSGSTPFPTPALPLKPLPTHIKREDAVKSPLLDADSIDELAHYLGGPFKRLDQPAAWLVQSATVMRRHSIRRCAAKRSSRIVLF</sequence>
<gene>
    <name evidence="2" type="ORF">Rhopal_003704-T1</name>
</gene>
<feature type="compositionally biased region" description="Low complexity" evidence="1">
    <location>
        <begin position="52"/>
        <end position="61"/>
    </location>
</feature>
<dbReference type="AlphaFoldDB" id="A0AAV5GMF0"/>
<organism evidence="2 3">
    <name type="scientific">Rhodotorula paludigena</name>
    <dbReference type="NCBI Taxonomy" id="86838"/>
    <lineage>
        <taxon>Eukaryota</taxon>
        <taxon>Fungi</taxon>
        <taxon>Dikarya</taxon>
        <taxon>Basidiomycota</taxon>
        <taxon>Pucciniomycotina</taxon>
        <taxon>Microbotryomycetes</taxon>
        <taxon>Sporidiobolales</taxon>
        <taxon>Sporidiobolaceae</taxon>
        <taxon>Rhodotorula</taxon>
    </lineage>
</organism>
<keyword evidence="3" id="KW-1185">Reference proteome</keyword>
<evidence type="ECO:0000313" key="2">
    <source>
        <dbReference type="EMBL" id="GJN90690.1"/>
    </source>
</evidence>
<feature type="region of interest" description="Disordered" evidence="1">
    <location>
        <begin position="165"/>
        <end position="196"/>
    </location>
</feature>
<evidence type="ECO:0000313" key="3">
    <source>
        <dbReference type="Proteomes" id="UP001342314"/>
    </source>
</evidence>
<feature type="compositionally biased region" description="Polar residues" evidence="1">
    <location>
        <begin position="173"/>
        <end position="185"/>
    </location>
</feature>